<comment type="catalytic activity">
    <reaction evidence="11">
        <text>6-carboxyhexanoyl-[ACP] + L-alanine + H(+) = (8S)-8-amino-7-oxononanoate + holo-[ACP] + CO2</text>
        <dbReference type="Rhea" id="RHEA:42288"/>
        <dbReference type="Rhea" id="RHEA-COMP:9685"/>
        <dbReference type="Rhea" id="RHEA-COMP:9955"/>
        <dbReference type="ChEBI" id="CHEBI:15378"/>
        <dbReference type="ChEBI" id="CHEBI:16526"/>
        <dbReference type="ChEBI" id="CHEBI:57972"/>
        <dbReference type="ChEBI" id="CHEBI:64479"/>
        <dbReference type="ChEBI" id="CHEBI:78846"/>
        <dbReference type="ChEBI" id="CHEBI:149468"/>
        <dbReference type="EC" id="2.3.1.47"/>
    </reaction>
</comment>
<evidence type="ECO:0000313" key="15">
    <source>
        <dbReference type="Proteomes" id="UP000008495"/>
    </source>
</evidence>
<dbReference type="STRING" id="100225.SAMN05421595_0294"/>
<protein>
    <recommendedName>
        <fullName evidence="5">8-amino-7-oxononanoate synthase</fullName>
        <ecNumber evidence="5">2.3.1.47</ecNumber>
    </recommendedName>
    <alternativeName>
        <fullName evidence="9">7-keto-8-amino-pelargonic acid synthase</fullName>
    </alternativeName>
    <alternativeName>
        <fullName evidence="10">8-amino-7-ketopelargonate synthase</fullName>
    </alternativeName>
</protein>
<comment type="subunit">
    <text evidence="4">Homodimer.</text>
</comment>
<comment type="similarity">
    <text evidence="3">Belongs to the class-II pyridoxal-phosphate-dependent aminotransferase family. BioF subfamily.</text>
</comment>
<dbReference type="InterPro" id="IPR004839">
    <property type="entry name" value="Aminotransferase_I/II_large"/>
</dbReference>
<evidence type="ECO:0000256" key="8">
    <source>
        <dbReference type="ARBA" id="ARBA00022898"/>
    </source>
</evidence>
<dbReference type="PROSITE" id="PS00599">
    <property type="entry name" value="AA_TRANSFER_CLASS_2"/>
    <property type="match status" value="1"/>
</dbReference>
<name>K6W7I2_9MICO</name>
<dbReference type="InterPro" id="IPR015422">
    <property type="entry name" value="PyrdxlP-dep_Trfase_small"/>
</dbReference>
<dbReference type="SUPFAM" id="SSF53383">
    <property type="entry name" value="PLP-dependent transferases"/>
    <property type="match status" value="1"/>
</dbReference>
<sequence length="376" mass="38782">MPTSPRSFLARLDAAAQERARLGLRRTTTSPQARPRLDLAGNDYLGLLDHPLVVEEAVAAARRHGGGAGASRVVTGTSPVHRRLEDELAALTGTASALVLSTGYHANLAAVTALADRDTLIVSDAHVHASLVDGCRLARGQVVISRHNDPAHVRELLADRTLPHALVVVESVYSVYGDAAPLTELVEITAEYGAALLVDEAHGIGVVGDSGEGALAAAGLAGREHVVLTGTLSKSLAAQGGVIAAHEVVREHVVNTARPFVYDTGLAPAAAGAALGALRVLREEPGLPGRCRANAALLASALGSQAPAGGVLSAPTAGPQEAVDAVARAEERGLRIGCFRPPSTPDGGSWLRLTAHASHNAEEMEWAVGVLREIRS</sequence>
<dbReference type="Gene3D" id="3.90.1150.10">
    <property type="entry name" value="Aspartate Aminotransferase, domain 1"/>
    <property type="match status" value="1"/>
</dbReference>
<gene>
    <name evidence="14" type="primary">bioF</name>
    <name evidence="14" type="ORF">AUCHE_08_00260</name>
</gene>
<accession>K6W7I2</accession>
<dbReference type="PANTHER" id="PTHR13693">
    <property type="entry name" value="CLASS II AMINOTRANSFERASE/8-AMINO-7-OXONONANOATE SYNTHASE"/>
    <property type="match status" value="1"/>
</dbReference>
<dbReference type="OrthoDB" id="9807157at2"/>
<dbReference type="InterPro" id="IPR015421">
    <property type="entry name" value="PyrdxlP-dep_Trfase_major"/>
</dbReference>
<dbReference type="PANTHER" id="PTHR13693:SF100">
    <property type="entry name" value="8-AMINO-7-OXONONANOATE SYNTHASE"/>
    <property type="match status" value="1"/>
</dbReference>
<evidence type="ECO:0000313" key="14">
    <source>
        <dbReference type="EMBL" id="GAB77787.1"/>
    </source>
</evidence>
<keyword evidence="15" id="KW-1185">Reference proteome</keyword>
<evidence type="ECO:0000256" key="3">
    <source>
        <dbReference type="ARBA" id="ARBA00010008"/>
    </source>
</evidence>
<dbReference type="EMBL" id="BAGZ01000008">
    <property type="protein sequence ID" value="GAB77787.1"/>
    <property type="molecule type" value="Genomic_DNA"/>
</dbReference>
<keyword evidence="8 12" id="KW-0663">Pyridoxal phosphate</keyword>
<evidence type="ECO:0000256" key="11">
    <source>
        <dbReference type="ARBA" id="ARBA00047715"/>
    </source>
</evidence>
<dbReference type="Proteomes" id="UP000008495">
    <property type="component" value="Unassembled WGS sequence"/>
</dbReference>
<comment type="cofactor">
    <cofactor evidence="1 12">
        <name>pyridoxal 5'-phosphate</name>
        <dbReference type="ChEBI" id="CHEBI:597326"/>
    </cofactor>
</comment>
<evidence type="ECO:0000256" key="7">
    <source>
        <dbReference type="ARBA" id="ARBA00022756"/>
    </source>
</evidence>
<dbReference type="AlphaFoldDB" id="K6W7I2"/>
<feature type="domain" description="Aminotransferase class I/classII large" evidence="13">
    <location>
        <begin position="37"/>
        <end position="369"/>
    </location>
</feature>
<comment type="pathway">
    <text evidence="2">Cofactor biosynthesis; biotin biosynthesis.</text>
</comment>
<evidence type="ECO:0000256" key="9">
    <source>
        <dbReference type="ARBA" id="ARBA00032610"/>
    </source>
</evidence>
<evidence type="ECO:0000259" key="13">
    <source>
        <dbReference type="Pfam" id="PF00155"/>
    </source>
</evidence>
<dbReference type="RefSeq" id="WP_006502539.1">
    <property type="nucleotide sequence ID" value="NZ_BAGZ01000008.1"/>
</dbReference>
<comment type="caution">
    <text evidence="14">The sequence shown here is derived from an EMBL/GenBank/DDBJ whole genome shotgun (WGS) entry which is preliminary data.</text>
</comment>
<evidence type="ECO:0000256" key="1">
    <source>
        <dbReference type="ARBA" id="ARBA00001933"/>
    </source>
</evidence>
<evidence type="ECO:0000256" key="6">
    <source>
        <dbReference type="ARBA" id="ARBA00022679"/>
    </source>
</evidence>
<dbReference type="eggNOG" id="COG0156">
    <property type="taxonomic scope" value="Bacteria"/>
</dbReference>
<dbReference type="InterPro" id="IPR050087">
    <property type="entry name" value="AON_synthase_class-II"/>
</dbReference>
<dbReference type="Gene3D" id="3.40.640.10">
    <property type="entry name" value="Type I PLP-dependent aspartate aminotransferase-like (Major domain)"/>
    <property type="match status" value="1"/>
</dbReference>
<proteinExistence type="inferred from homology"/>
<dbReference type="GO" id="GO:0030170">
    <property type="term" value="F:pyridoxal phosphate binding"/>
    <property type="evidence" value="ECO:0007669"/>
    <property type="project" value="InterPro"/>
</dbReference>
<evidence type="ECO:0000256" key="5">
    <source>
        <dbReference type="ARBA" id="ARBA00013187"/>
    </source>
</evidence>
<dbReference type="GO" id="GO:0008710">
    <property type="term" value="F:8-amino-7-oxononanoate synthase activity"/>
    <property type="evidence" value="ECO:0007669"/>
    <property type="project" value="UniProtKB-EC"/>
</dbReference>
<evidence type="ECO:0000256" key="4">
    <source>
        <dbReference type="ARBA" id="ARBA00011738"/>
    </source>
</evidence>
<evidence type="ECO:0000256" key="2">
    <source>
        <dbReference type="ARBA" id="ARBA00004746"/>
    </source>
</evidence>
<reference evidence="14 15" key="1">
    <citation type="submission" date="2012-08" db="EMBL/GenBank/DDBJ databases">
        <title>Whole genome shotgun sequence of Austwickia chelonae NBRC 105200.</title>
        <authorList>
            <person name="Yoshida I."/>
            <person name="Hosoyama A."/>
            <person name="Tsuchikane K."/>
            <person name="Katsumata H."/>
            <person name="Ando Y."/>
            <person name="Ohji S."/>
            <person name="Hamada M."/>
            <person name="Tamura T."/>
            <person name="Yamazoe A."/>
            <person name="Yamazaki S."/>
            <person name="Fujita N."/>
        </authorList>
    </citation>
    <scope>NUCLEOTIDE SEQUENCE [LARGE SCALE GENOMIC DNA]</scope>
    <source>
        <strain evidence="14 15">NBRC 105200</strain>
    </source>
</reference>
<organism evidence="14 15">
    <name type="scientific">Austwickia chelonae NBRC 105200</name>
    <dbReference type="NCBI Taxonomy" id="1184607"/>
    <lineage>
        <taxon>Bacteria</taxon>
        <taxon>Bacillati</taxon>
        <taxon>Actinomycetota</taxon>
        <taxon>Actinomycetes</taxon>
        <taxon>Micrococcales</taxon>
        <taxon>Dermatophilaceae</taxon>
        <taxon>Austwickia</taxon>
    </lineage>
</organism>
<evidence type="ECO:0000256" key="12">
    <source>
        <dbReference type="RuleBase" id="RU003693"/>
    </source>
</evidence>
<keyword evidence="6" id="KW-0808">Transferase</keyword>
<dbReference type="InterPro" id="IPR001917">
    <property type="entry name" value="Aminotrans_II_pyridoxalP_BS"/>
</dbReference>
<dbReference type="GO" id="GO:0009102">
    <property type="term" value="P:biotin biosynthetic process"/>
    <property type="evidence" value="ECO:0007669"/>
    <property type="project" value="UniProtKB-KW"/>
</dbReference>
<keyword evidence="7" id="KW-0093">Biotin biosynthesis</keyword>
<dbReference type="Pfam" id="PF00155">
    <property type="entry name" value="Aminotran_1_2"/>
    <property type="match status" value="1"/>
</dbReference>
<dbReference type="EC" id="2.3.1.47" evidence="5"/>
<dbReference type="InterPro" id="IPR015424">
    <property type="entry name" value="PyrdxlP-dep_Trfase"/>
</dbReference>
<evidence type="ECO:0000256" key="10">
    <source>
        <dbReference type="ARBA" id="ARBA00033381"/>
    </source>
</evidence>